<organism evidence="1 2">
    <name type="scientific">Cetraspora pellucida</name>
    <dbReference type="NCBI Taxonomy" id="1433469"/>
    <lineage>
        <taxon>Eukaryota</taxon>
        <taxon>Fungi</taxon>
        <taxon>Fungi incertae sedis</taxon>
        <taxon>Mucoromycota</taxon>
        <taxon>Glomeromycotina</taxon>
        <taxon>Glomeromycetes</taxon>
        <taxon>Diversisporales</taxon>
        <taxon>Gigasporaceae</taxon>
        <taxon>Cetraspora</taxon>
    </lineage>
</organism>
<evidence type="ECO:0000313" key="2">
    <source>
        <dbReference type="Proteomes" id="UP000789366"/>
    </source>
</evidence>
<name>A0ACA9JWC4_9GLOM</name>
<comment type="caution">
    <text evidence="1">The sequence shown here is derived from an EMBL/GenBank/DDBJ whole genome shotgun (WGS) entry which is preliminary data.</text>
</comment>
<reference evidence="1" key="1">
    <citation type="submission" date="2021-06" db="EMBL/GenBank/DDBJ databases">
        <authorList>
            <person name="Kallberg Y."/>
            <person name="Tangrot J."/>
            <person name="Rosling A."/>
        </authorList>
    </citation>
    <scope>NUCLEOTIDE SEQUENCE</scope>
    <source>
        <strain evidence="1">28 12/20/2015</strain>
    </source>
</reference>
<evidence type="ECO:0000313" key="1">
    <source>
        <dbReference type="EMBL" id="CAG8439803.1"/>
    </source>
</evidence>
<dbReference type="Proteomes" id="UP000789366">
    <property type="component" value="Unassembled WGS sequence"/>
</dbReference>
<accession>A0ACA9JWC4</accession>
<keyword evidence="2" id="KW-1185">Reference proteome</keyword>
<protein>
    <submittedName>
        <fullName evidence="1">8090_t:CDS:1</fullName>
    </submittedName>
</protein>
<gene>
    <name evidence="1" type="ORF">SPELUC_LOCUS86</name>
</gene>
<sequence>MNFSVVLSISINNRNRKTNFSVKKFAKSNKFSKNPYSLSPPRPQTAFVLFRRDFSAKLKLKKMKMSNEDVSRLASEEWSKQPKEVLENLAQDRHKEIYPDYRYSPKKSCGK</sequence>
<proteinExistence type="predicted"/>
<dbReference type="EMBL" id="CAJVPW010000021">
    <property type="protein sequence ID" value="CAG8439803.1"/>
    <property type="molecule type" value="Genomic_DNA"/>
</dbReference>